<dbReference type="Pfam" id="PF00858">
    <property type="entry name" value="ASC"/>
    <property type="match status" value="1"/>
</dbReference>
<name>A0A8X6WKZ7_9ARAC</name>
<keyword evidence="11 12" id="KW-0407">Ion channel</keyword>
<keyword evidence="10 12" id="KW-0739">Sodium transport</keyword>
<dbReference type="GO" id="GO:0015280">
    <property type="term" value="F:ligand-gated sodium channel activity"/>
    <property type="evidence" value="ECO:0007669"/>
    <property type="project" value="TreeGrafter"/>
</dbReference>
<evidence type="ECO:0000256" key="11">
    <source>
        <dbReference type="ARBA" id="ARBA00023303"/>
    </source>
</evidence>
<keyword evidence="8 12" id="KW-0406">Ion transport</keyword>
<dbReference type="PANTHER" id="PTHR11690">
    <property type="entry name" value="AMILORIDE-SENSITIVE SODIUM CHANNEL-RELATED"/>
    <property type="match status" value="1"/>
</dbReference>
<keyword evidence="3 12" id="KW-0813">Transport</keyword>
<accession>A0A8X6WKZ7</accession>
<evidence type="ECO:0000256" key="13">
    <source>
        <dbReference type="SAM" id="Phobius"/>
    </source>
</evidence>
<evidence type="ECO:0000256" key="7">
    <source>
        <dbReference type="ARBA" id="ARBA00023053"/>
    </source>
</evidence>
<evidence type="ECO:0000256" key="2">
    <source>
        <dbReference type="ARBA" id="ARBA00007193"/>
    </source>
</evidence>
<dbReference type="InterPro" id="IPR001873">
    <property type="entry name" value="ENaC"/>
</dbReference>
<dbReference type="PANTHER" id="PTHR11690:SF248">
    <property type="entry name" value="PICKPOCKET 17, ISOFORM A"/>
    <property type="match status" value="1"/>
</dbReference>
<evidence type="ECO:0000313" key="16">
    <source>
        <dbReference type="Proteomes" id="UP000886998"/>
    </source>
</evidence>
<dbReference type="AlphaFoldDB" id="A0A8X6WKZ7"/>
<dbReference type="EMBL" id="BMAV01000039">
    <property type="protein sequence ID" value="GFY37028.1"/>
    <property type="molecule type" value="Genomic_DNA"/>
</dbReference>
<dbReference type="Gene3D" id="1.10.287.770">
    <property type="entry name" value="YojJ-like"/>
    <property type="match status" value="1"/>
</dbReference>
<keyword evidence="7" id="KW-0915">Sodium</keyword>
<keyword evidence="16" id="KW-1185">Reference proteome</keyword>
<dbReference type="OrthoDB" id="6432711at2759"/>
<evidence type="ECO:0000256" key="3">
    <source>
        <dbReference type="ARBA" id="ARBA00022448"/>
    </source>
</evidence>
<evidence type="ECO:0000313" key="15">
    <source>
        <dbReference type="EMBL" id="GFY37028.1"/>
    </source>
</evidence>
<evidence type="ECO:0000256" key="10">
    <source>
        <dbReference type="ARBA" id="ARBA00023201"/>
    </source>
</evidence>
<comment type="caution">
    <text evidence="15">The sequence shown here is derived from an EMBL/GenBank/DDBJ whole genome shotgun (WGS) entry which is preliminary data.</text>
</comment>
<evidence type="ECO:0000256" key="14">
    <source>
        <dbReference type="SAM" id="SignalP"/>
    </source>
</evidence>
<gene>
    <name evidence="15" type="primary">asic-2</name>
    <name evidence="15" type="ORF">TNIN_182611</name>
</gene>
<comment type="subcellular location">
    <subcellularLocation>
        <location evidence="1">Membrane</location>
        <topology evidence="1">Multi-pass membrane protein</topology>
    </subcellularLocation>
</comment>
<evidence type="ECO:0000256" key="12">
    <source>
        <dbReference type="RuleBase" id="RU000679"/>
    </source>
</evidence>
<evidence type="ECO:0000256" key="8">
    <source>
        <dbReference type="ARBA" id="ARBA00023065"/>
    </source>
</evidence>
<keyword evidence="4 12" id="KW-0894">Sodium channel</keyword>
<evidence type="ECO:0000256" key="5">
    <source>
        <dbReference type="ARBA" id="ARBA00022692"/>
    </source>
</evidence>
<dbReference type="Proteomes" id="UP000886998">
    <property type="component" value="Unassembled WGS sequence"/>
</dbReference>
<evidence type="ECO:0000256" key="4">
    <source>
        <dbReference type="ARBA" id="ARBA00022461"/>
    </source>
</evidence>
<dbReference type="GO" id="GO:0005886">
    <property type="term" value="C:plasma membrane"/>
    <property type="evidence" value="ECO:0007669"/>
    <property type="project" value="TreeGrafter"/>
</dbReference>
<comment type="similarity">
    <text evidence="2 12">Belongs to the amiloride-sensitive sodium channel (TC 1.A.6) family.</text>
</comment>
<evidence type="ECO:0000256" key="1">
    <source>
        <dbReference type="ARBA" id="ARBA00004141"/>
    </source>
</evidence>
<feature type="chain" id="PRO_5036483501" evidence="14">
    <location>
        <begin position="22"/>
        <end position="456"/>
    </location>
</feature>
<feature type="transmembrane region" description="Helical" evidence="13">
    <location>
        <begin position="419"/>
        <end position="441"/>
    </location>
</feature>
<keyword evidence="14" id="KW-0732">Signal</keyword>
<evidence type="ECO:0000256" key="6">
    <source>
        <dbReference type="ARBA" id="ARBA00022989"/>
    </source>
</evidence>
<evidence type="ECO:0000256" key="9">
    <source>
        <dbReference type="ARBA" id="ARBA00023136"/>
    </source>
</evidence>
<feature type="signal peptide" evidence="14">
    <location>
        <begin position="1"/>
        <end position="21"/>
    </location>
</feature>
<protein>
    <submittedName>
        <fullName evidence="15">Uncharacterized protein</fullName>
    </submittedName>
</protein>
<dbReference type="Gene3D" id="2.60.470.10">
    <property type="entry name" value="Acid-sensing ion channels like domains"/>
    <property type="match status" value="1"/>
</dbReference>
<sequence length="456" mass="52419">MSNNFVTKFLWLLVLIASLSGCCFQTYRFVNLYFKYPIIVNYRLEPQRNADFPAVTVCNQNRMKSQFETCLYDVRSSKNCGSVTIRPAKGSNNEEVYTNGPLVLPERRNYRPCSAQFNEDLRKKLGYSENFLDKYFKQSIDNKWKYGHQYKDLIEECSFRDQSCENHFSLLNNSRYGNCFTFNKLNGLSVTSASASLFGSTKGLELVLNAEINEYVAISHTVGFRIVIHDPLEEPDPEGKGMNISPGYETNVLLRQTLIRRLPAPYKDQCVFYSNSKSFVGRQTLCMQACIQDYNYAKCGCTESSFLTRFSRRQCNLKNSTVVCCLDRVLNHLSVHGTNCECPLPCASTYFDEISTRSMWPSKTSFFKGKTNATKQDWKNYRASHAKINIFFSTLERSVHKQVPVFHESEIFSHLGGEFGLWLGLSLTAFFEFVEAVLYFVKNIIFNPVKSVLFQN</sequence>
<proteinExistence type="inferred from homology"/>
<keyword evidence="5 12" id="KW-0812">Transmembrane</keyword>
<keyword evidence="9 13" id="KW-0472">Membrane</keyword>
<dbReference type="PRINTS" id="PR01078">
    <property type="entry name" value="AMINACHANNEL"/>
</dbReference>
<reference evidence="15" key="1">
    <citation type="submission" date="2020-08" db="EMBL/GenBank/DDBJ databases">
        <title>Multicomponent nature underlies the extraordinary mechanical properties of spider dragline silk.</title>
        <authorList>
            <person name="Kono N."/>
            <person name="Nakamura H."/>
            <person name="Mori M."/>
            <person name="Yoshida Y."/>
            <person name="Ohtoshi R."/>
            <person name="Malay A.D."/>
            <person name="Moran D.A.P."/>
            <person name="Tomita M."/>
            <person name="Numata K."/>
            <person name="Arakawa K."/>
        </authorList>
    </citation>
    <scope>NUCLEOTIDE SEQUENCE</scope>
</reference>
<organism evidence="15 16">
    <name type="scientific">Trichonephila inaurata madagascariensis</name>
    <dbReference type="NCBI Taxonomy" id="2747483"/>
    <lineage>
        <taxon>Eukaryota</taxon>
        <taxon>Metazoa</taxon>
        <taxon>Ecdysozoa</taxon>
        <taxon>Arthropoda</taxon>
        <taxon>Chelicerata</taxon>
        <taxon>Arachnida</taxon>
        <taxon>Araneae</taxon>
        <taxon>Araneomorphae</taxon>
        <taxon>Entelegynae</taxon>
        <taxon>Araneoidea</taxon>
        <taxon>Nephilidae</taxon>
        <taxon>Trichonephila</taxon>
        <taxon>Trichonephila inaurata</taxon>
    </lineage>
</organism>
<keyword evidence="6 13" id="KW-1133">Transmembrane helix</keyword>